<evidence type="ECO:0000313" key="1">
    <source>
        <dbReference type="EMBL" id="SDN23078.1"/>
    </source>
</evidence>
<reference evidence="1 2" key="1">
    <citation type="submission" date="2016-10" db="EMBL/GenBank/DDBJ databases">
        <authorList>
            <person name="de Groot N.N."/>
        </authorList>
    </citation>
    <scope>NUCLEOTIDE SEQUENCE [LARGE SCALE GENOMIC DNA]</scope>
    <source>
        <strain evidence="1 2">DSM 1736</strain>
    </source>
</reference>
<sequence length="114" mass="13091">MIVVGGETFVNCCNHTINTRQPVLRNYTTGETIGIRKIDLGPCEPENHLRVRNGVPDSYDHIPGRRLIVSSKYQKAVNREYGNTFRLVRVHNYSPEKGYADRFKPITPIHKIKN</sequence>
<gene>
    <name evidence="1" type="ORF">SAMN04488502_11524</name>
</gene>
<dbReference type="AlphaFoldDB" id="A0A1G9ZP02"/>
<evidence type="ECO:0000313" key="2">
    <source>
        <dbReference type="Proteomes" id="UP000214880"/>
    </source>
</evidence>
<dbReference type="RefSeq" id="WP_092074943.1">
    <property type="nucleotide sequence ID" value="NZ_FNHB01000015.1"/>
</dbReference>
<dbReference type="EMBL" id="FNHB01000015">
    <property type="protein sequence ID" value="SDN23078.1"/>
    <property type="molecule type" value="Genomic_DNA"/>
</dbReference>
<accession>A0A1G9ZP02</accession>
<name>A0A1G9ZP02_9FIRM</name>
<keyword evidence="2" id="KW-1185">Reference proteome</keyword>
<dbReference type="STRING" id="146817.SAMN04488502_11524"/>
<dbReference type="Proteomes" id="UP000214880">
    <property type="component" value="Unassembled WGS sequence"/>
</dbReference>
<protein>
    <submittedName>
        <fullName evidence="1">Uncharacterized protein</fullName>
    </submittedName>
</protein>
<proteinExistence type="predicted"/>
<organism evidence="1 2">
    <name type="scientific">Dendrosporobacter quercicolus</name>
    <dbReference type="NCBI Taxonomy" id="146817"/>
    <lineage>
        <taxon>Bacteria</taxon>
        <taxon>Bacillati</taxon>
        <taxon>Bacillota</taxon>
        <taxon>Negativicutes</taxon>
        <taxon>Selenomonadales</taxon>
        <taxon>Sporomusaceae</taxon>
        <taxon>Dendrosporobacter</taxon>
    </lineage>
</organism>